<comment type="caution">
    <text evidence="2">The sequence shown here is derived from an EMBL/GenBank/DDBJ whole genome shotgun (WGS) entry which is preliminary data.</text>
</comment>
<dbReference type="Proteomes" id="UP001218218">
    <property type="component" value="Unassembled WGS sequence"/>
</dbReference>
<feature type="compositionally biased region" description="Polar residues" evidence="1">
    <location>
        <begin position="66"/>
        <end position="84"/>
    </location>
</feature>
<protein>
    <submittedName>
        <fullName evidence="2">Uncharacterized protein</fullName>
    </submittedName>
</protein>
<organism evidence="2 3">
    <name type="scientific">Mycena albidolilacea</name>
    <dbReference type="NCBI Taxonomy" id="1033008"/>
    <lineage>
        <taxon>Eukaryota</taxon>
        <taxon>Fungi</taxon>
        <taxon>Dikarya</taxon>
        <taxon>Basidiomycota</taxon>
        <taxon>Agaricomycotina</taxon>
        <taxon>Agaricomycetes</taxon>
        <taxon>Agaricomycetidae</taxon>
        <taxon>Agaricales</taxon>
        <taxon>Marasmiineae</taxon>
        <taxon>Mycenaceae</taxon>
        <taxon>Mycena</taxon>
    </lineage>
</organism>
<reference evidence="2" key="1">
    <citation type="submission" date="2023-03" db="EMBL/GenBank/DDBJ databases">
        <title>Massive genome expansion in bonnet fungi (Mycena s.s.) driven by repeated elements and novel gene families across ecological guilds.</title>
        <authorList>
            <consortium name="Lawrence Berkeley National Laboratory"/>
            <person name="Harder C.B."/>
            <person name="Miyauchi S."/>
            <person name="Viragh M."/>
            <person name="Kuo A."/>
            <person name="Thoen E."/>
            <person name="Andreopoulos B."/>
            <person name="Lu D."/>
            <person name="Skrede I."/>
            <person name="Drula E."/>
            <person name="Henrissat B."/>
            <person name="Morin E."/>
            <person name="Kohler A."/>
            <person name="Barry K."/>
            <person name="LaButti K."/>
            <person name="Morin E."/>
            <person name="Salamov A."/>
            <person name="Lipzen A."/>
            <person name="Mereny Z."/>
            <person name="Hegedus B."/>
            <person name="Baldrian P."/>
            <person name="Stursova M."/>
            <person name="Weitz H."/>
            <person name="Taylor A."/>
            <person name="Grigoriev I.V."/>
            <person name="Nagy L.G."/>
            <person name="Martin F."/>
            <person name="Kauserud H."/>
        </authorList>
    </citation>
    <scope>NUCLEOTIDE SEQUENCE</scope>
    <source>
        <strain evidence="2">CBHHK002</strain>
    </source>
</reference>
<accession>A0AAD7ACT0</accession>
<evidence type="ECO:0000313" key="3">
    <source>
        <dbReference type="Proteomes" id="UP001218218"/>
    </source>
</evidence>
<dbReference type="EMBL" id="JARIHO010000009">
    <property type="protein sequence ID" value="KAJ7355345.1"/>
    <property type="molecule type" value="Genomic_DNA"/>
</dbReference>
<feature type="region of interest" description="Disordered" evidence="1">
    <location>
        <begin position="65"/>
        <end position="87"/>
    </location>
</feature>
<keyword evidence="3" id="KW-1185">Reference proteome</keyword>
<proteinExistence type="predicted"/>
<evidence type="ECO:0000256" key="1">
    <source>
        <dbReference type="SAM" id="MobiDB-lite"/>
    </source>
</evidence>
<dbReference type="AlphaFoldDB" id="A0AAD7ACT0"/>
<sequence>MSQVGQNRDRESMPSPQGSAPESRGTRTKNPLHNVEKVNYWAAGDSILSASAPLPFWDEHRPLPTACQTSATNPSRSPNSTQPYTVPFRPRSDTAWSQFHTDMPESEPSGAALLLANAHSMWRLRVPRAREIHDQHLWLETLGQKHRKSVADKAFGTRAISGRKVKEGTPNLLPAWQAPSSTGSVKLCPAPPPPPVFSTTQPTCKMQCKRCNASVFSSFHGLVQICLPNGTVAAACATHHGKKPLAKRCCKSNSQDGKGAEAEICNCWGQTHCRNGPVHVPKGKFQI</sequence>
<evidence type="ECO:0000313" key="2">
    <source>
        <dbReference type="EMBL" id="KAJ7355345.1"/>
    </source>
</evidence>
<gene>
    <name evidence="2" type="ORF">DFH08DRAFT_803393</name>
</gene>
<name>A0AAD7ACT0_9AGAR</name>
<feature type="region of interest" description="Disordered" evidence="1">
    <location>
        <begin position="1"/>
        <end position="33"/>
    </location>
</feature>